<dbReference type="Proteomes" id="UP000006948">
    <property type="component" value="Segment"/>
</dbReference>
<feature type="region of interest" description="Disordered" evidence="1">
    <location>
        <begin position="1"/>
        <end position="50"/>
    </location>
</feature>
<dbReference type="RefSeq" id="YP_009607637.1">
    <property type="nucleotide sequence ID" value="NC_041983.1"/>
</dbReference>
<dbReference type="KEGG" id="vg:40083613"/>
<feature type="compositionally biased region" description="Basic residues" evidence="1">
    <location>
        <begin position="28"/>
        <end position="50"/>
    </location>
</feature>
<proteinExistence type="predicted"/>
<evidence type="ECO:0000256" key="1">
    <source>
        <dbReference type="SAM" id="MobiDB-lite"/>
    </source>
</evidence>
<evidence type="ECO:0000313" key="2">
    <source>
        <dbReference type="EMBL" id="AEJ92355.1"/>
    </source>
</evidence>
<protein>
    <submittedName>
        <fullName evidence="2">Uncharacterized protein</fullName>
    </submittedName>
</protein>
<feature type="compositionally biased region" description="Basic and acidic residues" evidence="1">
    <location>
        <begin position="10"/>
        <end position="19"/>
    </location>
</feature>
<sequence length="50" mass="5708">MQLKGTIMSRGREHAERRAAQAAAARPPRNKARSLKRPGKGNRKAWRREV</sequence>
<name>G1DB97_9CAUD</name>
<organism evidence="2 3">
    <name type="scientific">Mycobacterium phage Timshel</name>
    <dbReference type="NCBI Taxonomy" id="1032895"/>
    <lineage>
        <taxon>Viruses</taxon>
        <taxon>Duplodnaviria</taxon>
        <taxon>Heunggongvirae</taxon>
        <taxon>Uroviricota</taxon>
        <taxon>Caudoviricetes</taxon>
        <taxon>Timshelvirus</taxon>
        <taxon>Timshelvirus timshel</taxon>
    </lineage>
</organism>
<keyword evidence="3" id="KW-1185">Reference proteome</keyword>
<reference evidence="2 3" key="1">
    <citation type="journal article" date="2012" name="J. Virol.">
        <title>Complete Genome Sequences of 138 Mycobacteriophages.</title>
        <authorList>
            <consortium name="the Science Education Alliance Phage Hunters Advancing Genomics and Evolutionary Science Program"/>
            <consortium name="the KwaZulu-Natal Research Institute for Tuberculosis and HIV Mycobacterial Genetics Course Students"/>
            <consortium name="the Phage Hunters Integrating Research and Education Program"/>
            <person name="Hatfull G.F."/>
        </authorList>
    </citation>
    <scope>NUCLEOTIDE SEQUENCE [LARGE SCALE GENOMIC DNA]</scope>
</reference>
<dbReference type="EMBL" id="JF957060">
    <property type="protein sequence ID" value="AEJ92355.1"/>
    <property type="molecule type" value="Genomic_DNA"/>
</dbReference>
<evidence type="ECO:0000313" key="3">
    <source>
        <dbReference type="Proteomes" id="UP000006948"/>
    </source>
</evidence>
<gene>
    <name evidence="2" type="primary">79</name>
    <name evidence="2" type="ORF">TIMSHEL_79</name>
</gene>
<dbReference type="GeneID" id="40083613"/>
<accession>G1DB97</accession>